<evidence type="ECO:0000256" key="4">
    <source>
        <dbReference type="ARBA" id="ARBA00022553"/>
    </source>
</evidence>
<feature type="transmembrane region" description="Helical" evidence="10">
    <location>
        <begin position="819"/>
        <end position="841"/>
    </location>
</feature>
<dbReference type="InterPro" id="IPR005185">
    <property type="entry name" value="YccF"/>
</dbReference>
<evidence type="ECO:0000256" key="1">
    <source>
        <dbReference type="ARBA" id="ARBA00004127"/>
    </source>
</evidence>
<dbReference type="InterPro" id="IPR044880">
    <property type="entry name" value="NCX_ion-bd_dom_sf"/>
</dbReference>
<keyword evidence="5 10" id="KW-0812">Transmembrane</keyword>
<feature type="region of interest" description="Disordered" evidence="9">
    <location>
        <begin position="585"/>
        <end position="614"/>
    </location>
</feature>
<feature type="transmembrane region" description="Helical" evidence="10">
    <location>
        <begin position="784"/>
        <end position="807"/>
    </location>
</feature>
<feature type="transmembrane region" description="Helical" evidence="10">
    <location>
        <begin position="1266"/>
        <end position="1287"/>
    </location>
</feature>
<dbReference type="Proteomes" id="UP000237144">
    <property type="component" value="Unassembled WGS sequence"/>
</dbReference>
<protein>
    <recommendedName>
        <fullName evidence="15">Ca2+:H+ antiporter</fullName>
    </recommendedName>
</protein>
<feature type="transmembrane region" description="Helical" evidence="10">
    <location>
        <begin position="921"/>
        <end position="941"/>
    </location>
</feature>
<dbReference type="Pfam" id="PF01699">
    <property type="entry name" value="Na_Ca_ex"/>
    <property type="match status" value="2"/>
</dbReference>
<feature type="transmembrane region" description="Helical" evidence="10">
    <location>
        <begin position="990"/>
        <end position="1010"/>
    </location>
</feature>
<dbReference type="PANTHER" id="PTHR31503">
    <property type="entry name" value="VACUOLAR CALCIUM ION TRANSPORTER"/>
    <property type="match status" value="1"/>
</dbReference>
<keyword evidence="14" id="KW-1185">Reference proteome</keyword>
<feature type="domain" description="Inner membrane component" evidence="12">
    <location>
        <begin position="475"/>
        <end position="525"/>
    </location>
</feature>
<feature type="transmembrane region" description="Helical" evidence="10">
    <location>
        <begin position="853"/>
        <end position="875"/>
    </location>
</feature>
<dbReference type="OrthoDB" id="16982at2759"/>
<dbReference type="PANTHER" id="PTHR31503:SF10">
    <property type="entry name" value="VNX1 PROTEIN"/>
    <property type="match status" value="1"/>
</dbReference>
<feature type="compositionally biased region" description="Low complexity" evidence="9">
    <location>
        <begin position="59"/>
        <end position="69"/>
    </location>
</feature>
<name>A0A2S5BCD0_9BASI</name>
<dbReference type="GO" id="GO:0012505">
    <property type="term" value="C:endomembrane system"/>
    <property type="evidence" value="ECO:0007669"/>
    <property type="project" value="UniProtKB-SubCell"/>
</dbReference>
<feature type="compositionally biased region" description="Basic and acidic residues" evidence="9">
    <location>
        <begin position="116"/>
        <end position="138"/>
    </location>
</feature>
<evidence type="ECO:0000256" key="10">
    <source>
        <dbReference type="SAM" id="Phobius"/>
    </source>
</evidence>
<feature type="region of interest" description="Disordered" evidence="9">
    <location>
        <begin position="256"/>
        <end position="418"/>
    </location>
</feature>
<feature type="region of interest" description="Disordered" evidence="9">
    <location>
        <begin position="1115"/>
        <end position="1154"/>
    </location>
</feature>
<evidence type="ECO:0000256" key="8">
    <source>
        <dbReference type="ARBA" id="ARBA00023136"/>
    </source>
</evidence>
<feature type="compositionally biased region" description="Basic and acidic residues" evidence="9">
    <location>
        <begin position="228"/>
        <end position="238"/>
    </location>
</feature>
<keyword evidence="3" id="KW-0813">Transport</keyword>
<reference evidence="13 14" key="1">
    <citation type="journal article" date="2018" name="Front. Microbiol.">
        <title>Prospects for Fungal Bioremediation of Acidic Radioactive Waste Sites: Characterization and Genome Sequence of Rhodotorula taiwanensis MD1149.</title>
        <authorList>
            <person name="Tkavc R."/>
            <person name="Matrosova V.Y."/>
            <person name="Grichenko O.E."/>
            <person name="Gostincar C."/>
            <person name="Volpe R.P."/>
            <person name="Klimenkova P."/>
            <person name="Gaidamakova E.K."/>
            <person name="Zhou C.E."/>
            <person name="Stewart B.J."/>
            <person name="Lyman M.G."/>
            <person name="Malfatti S.A."/>
            <person name="Rubinfeld B."/>
            <person name="Courtot M."/>
            <person name="Singh J."/>
            <person name="Dalgard C.L."/>
            <person name="Hamilton T."/>
            <person name="Frey K.G."/>
            <person name="Gunde-Cimerman N."/>
            <person name="Dugan L."/>
            <person name="Daly M.J."/>
        </authorList>
    </citation>
    <scope>NUCLEOTIDE SEQUENCE [LARGE SCALE GENOMIC DNA]</scope>
    <source>
        <strain evidence="13 14">MD1149</strain>
    </source>
</reference>
<feature type="region of interest" description="Disordered" evidence="9">
    <location>
        <begin position="1"/>
        <end position="244"/>
    </location>
</feature>
<evidence type="ECO:0000256" key="7">
    <source>
        <dbReference type="ARBA" id="ARBA00023065"/>
    </source>
</evidence>
<feature type="compositionally biased region" description="Polar residues" evidence="9">
    <location>
        <begin position="145"/>
        <end position="167"/>
    </location>
</feature>
<feature type="transmembrane region" description="Helical" evidence="10">
    <location>
        <begin position="1199"/>
        <end position="1220"/>
    </location>
</feature>
<feature type="compositionally biased region" description="Low complexity" evidence="9">
    <location>
        <begin position="352"/>
        <end position="368"/>
    </location>
</feature>
<feature type="compositionally biased region" description="Polar residues" evidence="9">
    <location>
        <begin position="84"/>
        <end position="99"/>
    </location>
</feature>
<feature type="compositionally biased region" description="Basic and acidic residues" evidence="9">
    <location>
        <begin position="1139"/>
        <end position="1151"/>
    </location>
</feature>
<dbReference type="STRING" id="741276.A0A2S5BCD0"/>
<evidence type="ECO:0000313" key="13">
    <source>
        <dbReference type="EMBL" id="POY74430.1"/>
    </source>
</evidence>
<dbReference type="InterPro" id="IPR004713">
    <property type="entry name" value="CaH_exchang"/>
</dbReference>
<feature type="domain" description="Sodium/calcium exchanger membrane region" evidence="11">
    <location>
        <begin position="1161"/>
        <end position="1309"/>
    </location>
</feature>
<evidence type="ECO:0008006" key="15">
    <source>
        <dbReference type="Google" id="ProtNLM"/>
    </source>
</evidence>
<keyword evidence="4" id="KW-0597">Phosphoprotein</keyword>
<feature type="transmembrane region" description="Helical" evidence="10">
    <location>
        <begin position="887"/>
        <end position="909"/>
    </location>
</feature>
<feature type="compositionally biased region" description="Basic and acidic residues" evidence="9">
    <location>
        <begin position="1073"/>
        <end position="1088"/>
    </location>
</feature>
<evidence type="ECO:0000256" key="9">
    <source>
        <dbReference type="SAM" id="MobiDB-lite"/>
    </source>
</evidence>
<dbReference type="GO" id="GO:0006874">
    <property type="term" value="P:intracellular calcium ion homeostasis"/>
    <property type="evidence" value="ECO:0007669"/>
    <property type="project" value="TreeGrafter"/>
</dbReference>
<feature type="compositionally biased region" description="Acidic residues" evidence="9">
    <location>
        <begin position="380"/>
        <end position="390"/>
    </location>
</feature>
<sequence>MDRASGQMQAGASDTASASSFMTAREASGPQDVPSQVSTKEHLDEDELSATPTDKGSYARAAAAAASSATKPEPSPQAGPSRVRTASTMSASTNPSAFSSPAKGAPIVERSDEDDHAGGEERFFTPRERIRPQAEGRSRPPPSTLQPSQSRRSISVNTSASKSRQPAPTTSRSRPQQRSTSRAGVVSAASSAGQGGGGSSGEESEDEDLKPKHRRGRQGQSDDEDDEVKTRDRGEMLVRKRMRERKVRRLALEARKAAMAQKMRQESQKRLSSYAELGENPRDEFGMGFPSSSSGLRTRDPSAARSERSQVHGLRSPLLSAPSGPWPHSPSIPHAHHAAFPHVPRPRLGERGTSFASSASGASRTGSDTEGGAPAGSVIEQEEPEEPEDGQEPRMEDWDDGGGDGEHEPTDSDDDNGEVEYTLKDRQDAINVEHPFGLPIWKPALYKKSRSIARHAESAVHAAPSSTALHHLLPSNIIWTCVFGTPLFFLCGLVAALLLVTPFGGAKYGRVMWELGTYLAWPFGKYVEGWVEDVEGESEAGSDEVHDAEPFQLPRRVGAEQATLRRSDRTLRATASETAVPRVSENGGLLDGVRSRDYGATKDQSRRSSEETIHAPRHRSVVPHDFSKDERAHGWRVRALGRVMYWILFYGLIAPILFLVAAACWGFVFSIPMAKLLWVLLRHLNNEPLSLYFRSPPDYQPVVQDLAADVEAPDVHADDPSHNPSASVIYPLRVGQPAPPRPPTSIAADRRKGRLRGPHPTVLLCTYRAAGLEYYKYTVDGVNVWFVNLTSLIAIAILDFFVLVPYAEKHDVGPFLSFLASQAVVFVIALLSVIPLSYFIGQAVASISAQSSIGMGAVINASFGSIIEIVLYSIALTQAKGELVEGSIVGSLIAGVLAMPGVSMIGGAVRRKEQRFNARSAGVTSTMLIMAVVGVLTPTLFYEIYGSFQLTCTGCTLPSRRHPDETCRTCYYEHLSPVDDPFYQTTVVRLSYYCAVILVLSYLIGLWFSLKTHASQIWQNAPPAHEQALRAQMQHAIADRRSIYQRLVPEQLLKRRSSALGHSPPASPSLRATAEHARNPPHGDEGPRHLGPMQLPNGLSQAEFHRAVAVVASATMPPPLPRKATHSGREASALPMPPHDPEKDDGAHGGHDAPNWSRAKSATVLLACTVLYAIIAEILVDVVDVVLNGSGISEKLLGVILFALVPNTTEFMNAISFALNGNIALSMEIGSAYALQVCLIQIPAMLAFSAWYSIGKETMQHRAFTLVFPRWDAISILFSVFLLSYIYIESRSNYQRGSLLILSYLVLLGGFVFAPNGRDTSDNPEFGPGALSSFTEASTACSLRGLSWLQAVFLSLFTR</sequence>
<dbReference type="Gene3D" id="1.20.1420.30">
    <property type="entry name" value="NCX, central ion-binding region"/>
    <property type="match status" value="2"/>
</dbReference>
<comment type="caution">
    <text evidence="13">The sequence shown here is derived from an EMBL/GenBank/DDBJ whole genome shotgun (WGS) entry which is preliminary data.</text>
</comment>
<gene>
    <name evidence="13" type="ORF">BMF94_2624</name>
</gene>
<feature type="transmembrane region" description="Helical" evidence="10">
    <location>
        <begin position="1164"/>
        <end position="1187"/>
    </location>
</feature>
<evidence type="ECO:0000313" key="14">
    <source>
        <dbReference type="Proteomes" id="UP000237144"/>
    </source>
</evidence>
<evidence type="ECO:0000256" key="6">
    <source>
        <dbReference type="ARBA" id="ARBA00022989"/>
    </source>
</evidence>
<feature type="compositionally biased region" description="Low complexity" evidence="9">
    <location>
        <begin position="168"/>
        <end position="192"/>
    </location>
</feature>
<feature type="compositionally biased region" description="Basic and acidic residues" evidence="9">
    <location>
        <begin position="593"/>
        <end position="614"/>
    </location>
</feature>
<organism evidence="13 14">
    <name type="scientific">Rhodotorula taiwanensis</name>
    <dbReference type="NCBI Taxonomy" id="741276"/>
    <lineage>
        <taxon>Eukaryota</taxon>
        <taxon>Fungi</taxon>
        <taxon>Dikarya</taxon>
        <taxon>Basidiomycota</taxon>
        <taxon>Pucciniomycotina</taxon>
        <taxon>Microbotryomycetes</taxon>
        <taxon>Sporidiobolales</taxon>
        <taxon>Sporidiobolaceae</taxon>
        <taxon>Rhodotorula</taxon>
    </lineage>
</organism>
<proteinExistence type="inferred from homology"/>
<feature type="transmembrane region" description="Helical" evidence="10">
    <location>
        <begin position="1299"/>
        <end position="1317"/>
    </location>
</feature>
<feature type="transmembrane region" description="Helical" evidence="10">
    <location>
        <begin position="643"/>
        <end position="661"/>
    </location>
</feature>
<feature type="compositionally biased region" description="Polar residues" evidence="9">
    <location>
        <begin position="1"/>
        <end position="22"/>
    </location>
</feature>
<keyword evidence="6 10" id="KW-1133">Transmembrane helix</keyword>
<dbReference type="GO" id="GO:0015369">
    <property type="term" value="F:calcium:proton antiporter activity"/>
    <property type="evidence" value="ECO:0007669"/>
    <property type="project" value="TreeGrafter"/>
</dbReference>
<feature type="transmembrane region" description="Helical" evidence="10">
    <location>
        <begin position="1232"/>
        <end position="1254"/>
    </location>
</feature>
<evidence type="ECO:0000259" key="12">
    <source>
        <dbReference type="Pfam" id="PF03733"/>
    </source>
</evidence>
<comment type="subcellular location">
    <subcellularLocation>
        <location evidence="1">Endomembrane system</location>
        <topology evidence="1">Multi-pass membrane protein</topology>
    </subcellularLocation>
</comment>
<dbReference type="EMBL" id="PJQD01000025">
    <property type="protein sequence ID" value="POY74430.1"/>
    <property type="molecule type" value="Genomic_DNA"/>
</dbReference>
<dbReference type="Pfam" id="PF03733">
    <property type="entry name" value="YccF"/>
    <property type="match status" value="1"/>
</dbReference>
<evidence type="ECO:0000256" key="5">
    <source>
        <dbReference type="ARBA" id="ARBA00022692"/>
    </source>
</evidence>
<evidence type="ECO:0000256" key="3">
    <source>
        <dbReference type="ARBA" id="ARBA00022448"/>
    </source>
</evidence>
<feature type="compositionally biased region" description="Basic and acidic residues" evidence="9">
    <location>
        <begin position="297"/>
        <end position="310"/>
    </location>
</feature>
<accession>A0A2S5BCD0</accession>
<keyword evidence="7" id="KW-0406">Ion transport</keyword>
<evidence type="ECO:0000256" key="2">
    <source>
        <dbReference type="ARBA" id="ARBA00008170"/>
    </source>
</evidence>
<keyword evidence="8 10" id="KW-0472">Membrane</keyword>
<dbReference type="GO" id="GO:0005774">
    <property type="term" value="C:vacuolar membrane"/>
    <property type="evidence" value="ECO:0007669"/>
    <property type="project" value="UniProtKB-ARBA"/>
</dbReference>
<evidence type="ECO:0000259" key="11">
    <source>
        <dbReference type="Pfam" id="PF01699"/>
    </source>
</evidence>
<comment type="similarity">
    <text evidence="2">Belongs to the Ca(2+):cation antiporter (CaCA) (TC 2.A.19) family.</text>
</comment>
<dbReference type="InterPro" id="IPR004837">
    <property type="entry name" value="NaCa_Exmemb"/>
</dbReference>
<dbReference type="FunFam" id="1.20.1420.30:FF:000014">
    <property type="entry name" value="Cation/H+ exchanger protein 2"/>
    <property type="match status" value="1"/>
</dbReference>
<feature type="domain" description="Sodium/calcium exchanger membrane region" evidence="11">
    <location>
        <begin position="823"/>
        <end position="1010"/>
    </location>
</feature>
<feature type="region of interest" description="Disordered" evidence="9">
    <location>
        <begin position="1057"/>
        <end position="1097"/>
    </location>
</feature>